<keyword evidence="2 11" id="KW-0963">Cytoplasm</keyword>
<reference evidence="13" key="1">
    <citation type="journal article" date="2014" name="Genome Announc.">
        <title>Draft Genome Sequence of Lactobacillus oryzae Strain SG293T.</title>
        <authorList>
            <person name="Tanizawa Y."/>
            <person name="Fujisawa T."/>
            <person name="Mochizuki T."/>
            <person name="Kaminuma E."/>
            <person name="Nakamura Y."/>
            <person name="Tohno M."/>
        </authorList>
    </citation>
    <scope>NUCLEOTIDE SEQUENCE [LARGE SCALE GENOMIC DNA]</scope>
    <source>
        <strain evidence="13">SG293</strain>
    </source>
</reference>
<evidence type="ECO:0000256" key="11">
    <source>
        <dbReference type="HAMAP-Rule" id="MF_00354"/>
    </source>
</evidence>
<dbReference type="GO" id="GO:0004452">
    <property type="term" value="F:isopentenyl-diphosphate delta-isomerase activity"/>
    <property type="evidence" value="ECO:0007669"/>
    <property type="project" value="UniProtKB-UniRule"/>
</dbReference>
<keyword evidence="14" id="KW-1185">Reference proteome</keyword>
<comment type="cofactor">
    <cofactor evidence="11">
        <name>NADPH</name>
        <dbReference type="ChEBI" id="CHEBI:57783"/>
    </cofactor>
</comment>
<evidence type="ECO:0000256" key="2">
    <source>
        <dbReference type="ARBA" id="ARBA00022490"/>
    </source>
</evidence>
<keyword evidence="5 11" id="KW-0479">Metal-binding</keyword>
<feature type="binding site" evidence="11">
    <location>
        <position position="95"/>
    </location>
    <ligand>
        <name>FMN</name>
        <dbReference type="ChEBI" id="CHEBI:58210"/>
    </ligand>
</feature>
<comment type="caution">
    <text evidence="11">Lacks conserved residue(s) required for the propagation of feature annotation.</text>
</comment>
<dbReference type="GO" id="GO:0010181">
    <property type="term" value="F:FMN binding"/>
    <property type="evidence" value="ECO:0007669"/>
    <property type="project" value="UniProtKB-UniRule"/>
</dbReference>
<dbReference type="OrthoDB" id="9795032at2"/>
<evidence type="ECO:0000256" key="9">
    <source>
        <dbReference type="ARBA" id="ARBA00023235"/>
    </source>
</evidence>
<keyword evidence="8 11" id="KW-0414">Isoprene biosynthesis</keyword>
<dbReference type="InterPro" id="IPR013785">
    <property type="entry name" value="Aldolase_TIM"/>
</dbReference>
<dbReference type="Pfam" id="PF01070">
    <property type="entry name" value="FMN_dh"/>
    <property type="match status" value="1"/>
</dbReference>
<feature type="domain" description="FMN-dependent dehydrogenase" evidence="12">
    <location>
        <begin position="170"/>
        <end position="326"/>
    </location>
</feature>
<evidence type="ECO:0000313" key="14">
    <source>
        <dbReference type="Proteomes" id="UP000028700"/>
    </source>
</evidence>
<dbReference type="SUPFAM" id="SSF51395">
    <property type="entry name" value="FMN-linked oxidoreductases"/>
    <property type="match status" value="1"/>
</dbReference>
<dbReference type="Gene3D" id="3.20.20.70">
    <property type="entry name" value="Aldolase class I"/>
    <property type="match status" value="1"/>
</dbReference>
<feature type="binding site" evidence="11">
    <location>
        <position position="155"/>
    </location>
    <ligand>
        <name>Mg(2+)</name>
        <dbReference type="ChEBI" id="CHEBI:18420"/>
    </ligand>
</feature>
<evidence type="ECO:0000256" key="10">
    <source>
        <dbReference type="ARBA" id="ARBA00025810"/>
    </source>
</evidence>
<feature type="binding site" evidence="11">
    <location>
        <begin position="262"/>
        <end position="264"/>
    </location>
    <ligand>
        <name>FMN</name>
        <dbReference type="ChEBI" id="CHEBI:58210"/>
    </ligand>
</feature>
<dbReference type="STRING" id="1291743.LOSG293_140250"/>
<sequence>MTSIQSHRKDEHVSLAEKFHDVTQPSDFDQVRFVNNALPEIDLADIDLSTTIAGHSVPFPLFIEAMTGGSERTGKLNQQLATIAKDLNLVMATGSQSVALKDASLATTFSIARETNPNGLLFGNVGAGTPPEAAKTAVEMISADALQIHLNPAQELIMPEGDRKFNGWLANIRHIHQAVDVPVVIKEVGFGLNQEVIGILIQNGIHDFDLGGRGGTNFAQIENFRRSDKALDYLQNWGISTVEALLESKPYQDQANFSASGGIRNPLDVIKALALGASSVGIAGVVLHTLITTGVEQTESMLTQWLKDLKRIMVLLGAKSITDLHQIQPIFSLELMNYMNQRHLTK</sequence>
<proteinExistence type="inferred from homology"/>
<dbReference type="InterPro" id="IPR000262">
    <property type="entry name" value="FMN-dep_DH"/>
</dbReference>
<evidence type="ECO:0000256" key="3">
    <source>
        <dbReference type="ARBA" id="ARBA00022630"/>
    </source>
</evidence>
<evidence type="ECO:0000256" key="6">
    <source>
        <dbReference type="ARBA" id="ARBA00022842"/>
    </source>
</evidence>
<dbReference type="EMBL" id="BBJM01000014">
    <property type="protein sequence ID" value="GAK47886.1"/>
    <property type="molecule type" value="Genomic_DNA"/>
</dbReference>
<dbReference type="Proteomes" id="UP000028700">
    <property type="component" value="Unassembled WGS sequence"/>
</dbReference>
<feature type="binding site" evidence="11">
    <location>
        <position position="186"/>
    </location>
    <ligand>
        <name>FMN</name>
        <dbReference type="ChEBI" id="CHEBI:58210"/>
    </ligand>
</feature>
<keyword evidence="6 11" id="KW-0460">Magnesium</keyword>
<evidence type="ECO:0000259" key="12">
    <source>
        <dbReference type="Pfam" id="PF01070"/>
    </source>
</evidence>
<dbReference type="InterPro" id="IPR011179">
    <property type="entry name" value="IPdP_isomerase"/>
</dbReference>
<comment type="cofactor">
    <cofactor evidence="11">
        <name>Mg(2+)</name>
        <dbReference type="ChEBI" id="CHEBI:18420"/>
    </cofactor>
</comment>
<name>A0A081BIL8_9LACO</name>
<comment type="similarity">
    <text evidence="11">Belongs to the IPP isomerase type 2 family.</text>
</comment>
<comment type="subcellular location">
    <subcellularLocation>
        <location evidence="11">Cytoplasm</location>
    </subcellularLocation>
</comment>
<keyword evidence="7 11" id="KW-0521">NADP</keyword>
<comment type="catalytic activity">
    <reaction evidence="11">
        <text>isopentenyl diphosphate = dimethylallyl diphosphate</text>
        <dbReference type="Rhea" id="RHEA:23284"/>
        <dbReference type="ChEBI" id="CHEBI:57623"/>
        <dbReference type="ChEBI" id="CHEBI:128769"/>
        <dbReference type="EC" id="5.3.3.2"/>
    </reaction>
</comment>
<dbReference type="AlphaFoldDB" id="A0A081BIL8"/>
<evidence type="ECO:0000256" key="1">
    <source>
        <dbReference type="ARBA" id="ARBA00001917"/>
    </source>
</evidence>
<dbReference type="HAMAP" id="MF_00354">
    <property type="entry name" value="Idi_2"/>
    <property type="match status" value="1"/>
</dbReference>
<feature type="binding site" evidence="11">
    <location>
        <position position="154"/>
    </location>
    <ligand>
        <name>substrate</name>
    </ligand>
</feature>
<evidence type="ECO:0000313" key="13">
    <source>
        <dbReference type="EMBL" id="GAK47886.1"/>
    </source>
</evidence>
<comment type="subunit">
    <text evidence="10 11">Homooctamer. Dimer of tetramers.</text>
</comment>
<dbReference type="NCBIfam" id="TIGR02151">
    <property type="entry name" value="IPP_isom_2"/>
    <property type="match status" value="1"/>
</dbReference>
<feature type="binding site" evidence="11">
    <location>
        <position position="124"/>
    </location>
    <ligand>
        <name>FMN</name>
        <dbReference type="ChEBI" id="CHEBI:58210"/>
    </ligand>
</feature>
<dbReference type="GO" id="GO:0070402">
    <property type="term" value="F:NADPH binding"/>
    <property type="evidence" value="ECO:0007669"/>
    <property type="project" value="UniProtKB-UniRule"/>
</dbReference>
<dbReference type="GO" id="GO:0016491">
    <property type="term" value="F:oxidoreductase activity"/>
    <property type="evidence" value="ECO:0007669"/>
    <property type="project" value="InterPro"/>
</dbReference>
<feature type="binding site" evidence="11">
    <location>
        <position position="216"/>
    </location>
    <ligand>
        <name>FMN</name>
        <dbReference type="ChEBI" id="CHEBI:58210"/>
    </ligand>
</feature>
<evidence type="ECO:0000256" key="5">
    <source>
        <dbReference type="ARBA" id="ARBA00022723"/>
    </source>
</evidence>
<dbReference type="GO" id="GO:0000287">
    <property type="term" value="F:magnesium ion binding"/>
    <property type="evidence" value="ECO:0007669"/>
    <property type="project" value="UniProtKB-UniRule"/>
</dbReference>
<keyword evidence="4 11" id="KW-0288">FMN</keyword>
<feature type="binding site" evidence="11">
    <location>
        <begin position="8"/>
        <end position="9"/>
    </location>
    <ligand>
        <name>substrate</name>
    </ligand>
</feature>
<dbReference type="CDD" id="cd02811">
    <property type="entry name" value="IDI-2_FMN"/>
    <property type="match status" value="1"/>
</dbReference>
<organism evidence="13 14">
    <name type="scientific">Secundilactobacillus oryzae JCM 18671</name>
    <dbReference type="NCBI Taxonomy" id="1291743"/>
    <lineage>
        <taxon>Bacteria</taxon>
        <taxon>Bacillati</taxon>
        <taxon>Bacillota</taxon>
        <taxon>Bacilli</taxon>
        <taxon>Lactobacillales</taxon>
        <taxon>Lactobacillaceae</taxon>
        <taxon>Secundilactobacillus</taxon>
    </lineage>
</organism>
<dbReference type="PANTHER" id="PTHR43665">
    <property type="entry name" value="ISOPENTENYL-DIPHOSPHATE DELTA-ISOMERASE"/>
    <property type="match status" value="1"/>
</dbReference>
<dbReference type="GO" id="GO:0005737">
    <property type="term" value="C:cytoplasm"/>
    <property type="evidence" value="ECO:0007669"/>
    <property type="project" value="UniProtKB-SubCell"/>
</dbReference>
<dbReference type="eggNOG" id="COG1304">
    <property type="taxonomic scope" value="Bacteria"/>
</dbReference>
<evidence type="ECO:0000256" key="7">
    <source>
        <dbReference type="ARBA" id="ARBA00022857"/>
    </source>
</evidence>
<gene>
    <name evidence="11 13" type="primary">fni</name>
    <name evidence="13" type="ORF">LOSG293_140250</name>
</gene>
<protein>
    <recommendedName>
        <fullName evidence="11">Isopentenyl-diphosphate delta-isomerase</fullName>
        <shortName evidence="11">IPP isomerase</shortName>
        <ecNumber evidence="11">5.3.3.2</ecNumber>
    </recommendedName>
    <alternativeName>
        <fullName evidence="11">Isopentenyl diphosphate:dimethylallyl diphosphate isomerase</fullName>
    </alternativeName>
    <alternativeName>
        <fullName evidence="11">Isopentenyl pyrophosphate isomerase</fullName>
    </alternativeName>
    <alternativeName>
        <fullName evidence="11">Type 2 isopentenyl diphosphate isomerase</fullName>
        <shortName evidence="11">IDI-2</shortName>
    </alternativeName>
</protein>
<dbReference type="GO" id="GO:0008299">
    <property type="term" value="P:isoprenoid biosynthetic process"/>
    <property type="evidence" value="ECO:0007669"/>
    <property type="project" value="UniProtKB-UniRule"/>
</dbReference>
<dbReference type="EC" id="5.3.3.2" evidence="11"/>
<dbReference type="RefSeq" id="WP_034527720.1">
    <property type="nucleotide sequence ID" value="NZ_BBAZ01000014.1"/>
</dbReference>
<comment type="caution">
    <text evidence="13">The sequence shown here is derived from an EMBL/GenBank/DDBJ whole genome shotgun (WGS) entry which is preliminary data.</text>
</comment>
<comment type="cofactor">
    <cofactor evidence="1 11">
        <name>FMN</name>
        <dbReference type="ChEBI" id="CHEBI:58210"/>
    </cofactor>
</comment>
<keyword evidence="9 11" id="KW-0413">Isomerase</keyword>
<feature type="binding site" evidence="11">
    <location>
        <begin position="283"/>
        <end position="284"/>
    </location>
    <ligand>
        <name>FMN</name>
        <dbReference type="ChEBI" id="CHEBI:58210"/>
    </ligand>
</feature>
<dbReference type="PIRSF" id="PIRSF003314">
    <property type="entry name" value="IPP_isomerase"/>
    <property type="match status" value="1"/>
</dbReference>
<evidence type="ECO:0000256" key="8">
    <source>
        <dbReference type="ARBA" id="ARBA00023229"/>
    </source>
</evidence>
<keyword evidence="3 11" id="KW-0285">Flavoprotein</keyword>
<dbReference type="PANTHER" id="PTHR43665:SF1">
    <property type="entry name" value="ISOPENTENYL-DIPHOSPHATE DELTA-ISOMERASE"/>
    <property type="match status" value="1"/>
</dbReference>
<comment type="function">
    <text evidence="11">Involved in the biosynthesis of isoprenoids. Catalyzes the 1,3-allylic rearrangement of the homoallylic substrate isopentenyl (IPP) to its allylic isomer, dimethylallyl diphosphate (DMAPP).</text>
</comment>
<feature type="binding site" evidence="11">
    <location>
        <begin position="65"/>
        <end position="67"/>
    </location>
    <ligand>
        <name>FMN</name>
        <dbReference type="ChEBI" id="CHEBI:58210"/>
    </ligand>
</feature>
<accession>A0A081BIL8</accession>
<evidence type="ECO:0000256" key="4">
    <source>
        <dbReference type="ARBA" id="ARBA00022643"/>
    </source>
</evidence>